<dbReference type="PROSITE" id="PS50995">
    <property type="entry name" value="HTH_MARR_2"/>
    <property type="match status" value="1"/>
</dbReference>
<proteinExistence type="predicted"/>
<dbReference type="InterPro" id="IPR036390">
    <property type="entry name" value="WH_DNA-bd_sf"/>
</dbReference>
<reference evidence="2 3" key="1">
    <citation type="submission" date="2018-08" db="EMBL/GenBank/DDBJ databases">
        <title>Pseudooceanicola sediminis CY03 in the family Rhodobacteracea.</title>
        <authorList>
            <person name="Zhang Y.-J."/>
        </authorList>
    </citation>
    <scope>NUCLEOTIDE SEQUENCE [LARGE SCALE GENOMIC DNA]</scope>
    <source>
        <strain evidence="2 3">CY03</strain>
    </source>
</reference>
<dbReference type="Proteomes" id="UP000265848">
    <property type="component" value="Unassembled WGS sequence"/>
</dbReference>
<evidence type="ECO:0000259" key="1">
    <source>
        <dbReference type="PROSITE" id="PS50995"/>
    </source>
</evidence>
<dbReference type="InterPro" id="IPR036388">
    <property type="entry name" value="WH-like_DNA-bd_sf"/>
</dbReference>
<accession>A0A399J234</accession>
<dbReference type="EMBL" id="QWJJ01000006">
    <property type="protein sequence ID" value="RII39291.1"/>
    <property type="molecule type" value="Genomic_DNA"/>
</dbReference>
<evidence type="ECO:0000313" key="2">
    <source>
        <dbReference type="EMBL" id="RII39291.1"/>
    </source>
</evidence>
<dbReference type="SMART" id="SM00347">
    <property type="entry name" value="HTH_MARR"/>
    <property type="match status" value="1"/>
</dbReference>
<evidence type="ECO:0000313" key="3">
    <source>
        <dbReference type="Proteomes" id="UP000265848"/>
    </source>
</evidence>
<dbReference type="GO" id="GO:0003700">
    <property type="term" value="F:DNA-binding transcription factor activity"/>
    <property type="evidence" value="ECO:0007669"/>
    <property type="project" value="InterPro"/>
</dbReference>
<dbReference type="SUPFAM" id="SSF46785">
    <property type="entry name" value="Winged helix' DNA-binding domain"/>
    <property type="match status" value="1"/>
</dbReference>
<keyword evidence="3" id="KW-1185">Reference proteome</keyword>
<dbReference type="Gene3D" id="1.10.10.10">
    <property type="entry name" value="Winged helix-like DNA-binding domain superfamily/Winged helix DNA-binding domain"/>
    <property type="match status" value="1"/>
</dbReference>
<dbReference type="Pfam" id="PF13412">
    <property type="entry name" value="HTH_24"/>
    <property type="match status" value="1"/>
</dbReference>
<dbReference type="InterPro" id="IPR000835">
    <property type="entry name" value="HTH_MarR-typ"/>
</dbReference>
<gene>
    <name evidence="2" type="ORF">DL237_08925</name>
</gene>
<name>A0A399J234_9RHOB</name>
<sequence>MSATSLISFFIGSSHCSLQLNLPAYHLEQRPEHHMSDKTIVRDRDQSVSADRYAPYFLSLINNRLSWGASQLYLSLFDLGLNEWRILSALRNEPGIQALRVSEMVAMNKSVVSRSTRRLEEMGLATAQLEAGKRLVWLTPKGAEMHDRIIQIALRREAALLDGIEGEDLDMLFSLLRRLTDNLAKVEAVDRELAGK</sequence>
<comment type="caution">
    <text evidence="2">The sequence shown here is derived from an EMBL/GenBank/DDBJ whole genome shotgun (WGS) entry which is preliminary data.</text>
</comment>
<protein>
    <submittedName>
        <fullName evidence="2">MarR family transcriptional regulator</fullName>
    </submittedName>
</protein>
<dbReference type="AlphaFoldDB" id="A0A399J234"/>
<feature type="domain" description="HTH marR-type" evidence="1">
    <location>
        <begin position="37"/>
        <end position="181"/>
    </location>
</feature>
<organism evidence="2 3">
    <name type="scientific">Pseudooceanicola sediminis</name>
    <dbReference type="NCBI Taxonomy" id="2211117"/>
    <lineage>
        <taxon>Bacteria</taxon>
        <taxon>Pseudomonadati</taxon>
        <taxon>Pseudomonadota</taxon>
        <taxon>Alphaproteobacteria</taxon>
        <taxon>Rhodobacterales</taxon>
        <taxon>Paracoccaceae</taxon>
        <taxon>Pseudooceanicola</taxon>
    </lineage>
</organism>